<protein>
    <submittedName>
        <fullName evidence="1">Uncharacterized protein</fullName>
    </submittedName>
</protein>
<accession>A0AAE1FDV0</accession>
<evidence type="ECO:0000313" key="1">
    <source>
        <dbReference type="EMBL" id="KAK3871580.1"/>
    </source>
</evidence>
<sequence>MLRYQRTIDDTTWSSLRTNEATHLMYATLHPRAMLSTHYRRRHVLTSTHQRSNTPNPHHDTSTCYSINAPSTHLKLRLQRSATPRAQLYAPYYNASPTPRCTPMLRYETTNVVSLTNA</sequence>
<name>A0AAE1FDV0_PETCI</name>
<gene>
    <name evidence="1" type="ORF">Pcinc_023284</name>
</gene>
<proteinExistence type="predicted"/>
<evidence type="ECO:0000313" key="2">
    <source>
        <dbReference type="Proteomes" id="UP001286313"/>
    </source>
</evidence>
<organism evidence="1 2">
    <name type="scientific">Petrolisthes cinctipes</name>
    <name type="common">Flat porcelain crab</name>
    <dbReference type="NCBI Taxonomy" id="88211"/>
    <lineage>
        <taxon>Eukaryota</taxon>
        <taxon>Metazoa</taxon>
        <taxon>Ecdysozoa</taxon>
        <taxon>Arthropoda</taxon>
        <taxon>Crustacea</taxon>
        <taxon>Multicrustacea</taxon>
        <taxon>Malacostraca</taxon>
        <taxon>Eumalacostraca</taxon>
        <taxon>Eucarida</taxon>
        <taxon>Decapoda</taxon>
        <taxon>Pleocyemata</taxon>
        <taxon>Anomura</taxon>
        <taxon>Galatheoidea</taxon>
        <taxon>Porcellanidae</taxon>
        <taxon>Petrolisthes</taxon>
    </lineage>
</organism>
<dbReference type="Proteomes" id="UP001286313">
    <property type="component" value="Unassembled WGS sequence"/>
</dbReference>
<comment type="caution">
    <text evidence="1">The sequence shown here is derived from an EMBL/GenBank/DDBJ whole genome shotgun (WGS) entry which is preliminary data.</text>
</comment>
<reference evidence="1" key="1">
    <citation type="submission" date="2023-10" db="EMBL/GenBank/DDBJ databases">
        <title>Genome assemblies of two species of porcelain crab, Petrolisthes cinctipes and Petrolisthes manimaculis (Anomura: Porcellanidae).</title>
        <authorList>
            <person name="Angst P."/>
        </authorList>
    </citation>
    <scope>NUCLEOTIDE SEQUENCE</scope>
    <source>
        <strain evidence="1">PB745_01</strain>
        <tissue evidence="1">Gill</tissue>
    </source>
</reference>
<dbReference type="EMBL" id="JAWQEG010002493">
    <property type="protein sequence ID" value="KAK3871580.1"/>
    <property type="molecule type" value="Genomic_DNA"/>
</dbReference>
<keyword evidence="2" id="KW-1185">Reference proteome</keyword>
<dbReference type="AlphaFoldDB" id="A0AAE1FDV0"/>